<evidence type="ECO:0000259" key="1">
    <source>
        <dbReference type="Pfam" id="PF00557"/>
    </source>
</evidence>
<dbReference type="InterPro" id="IPR000994">
    <property type="entry name" value="Pept_M24"/>
</dbReference>
<dbReference type="AlphaFoldDB" id="A0AAF0HCA1"/>
<dbReference type="Pfam" id="PF00557">
    <property type="entry name" value="Peptidase_M24"/>
    <property type="match status" value="1"/>
</dbReference>
<dbReference type="Proteomes" id="UP000298664">
    <property type="component" value="Chromosome Linear"/>
</dbReference>
<dbReference type="InterPro" id="IPR036005">
    <property type="entry name" value="Creatinase/aminopeptidase-like"/>
</dbReference>
<dbReference type="PRINTS" id="PR00599">
    <property type="entry name" value="MAPEPTIDASE"/>
</dbReference>
<dbReference type="InterPro" id="IPR029149">
    <property type="entry name" value="Creatin/AminoP/Spt16_N"/>
</dbReference>
<dbReference type="GO" id="GO:0004177">
    <property type="term" value="F:aminopeptidase activity"/>
    <property type="evidence" value="ECO:0007669"/>
    <property type="project" value="UniProtKB-ARBA"/>
</dbReference>
<name>A0AAF0HCA1_9HYPH</name>
<feature type="domain" description="Peptidase M24" evidence="1">
    <location>
        <begin position="160"/>
        <end position="365"/>
    </location>
</feature>
<dbReference type="EMBL" id="CP124734">
    <property type="protein sequence ID" value="WHA43247.1"/>
    <property type="molecule type" value="Genomic_DNA"/>
</dbReference>
<dbReference type="Pfam" id="PF01321">
    <property type="entry name" value="Creatinase_N"/>
    <property type="match status" value="1"/>
</dbReference>
<evidence type="ECO:0000313" key="3">
    <source>
        <dbReference type="EMBL" id="WHA43247.1"/>
    </source>
</evidence>
<dbReference type="SUPFAM" id="SSF55920">
    <property type="entry name" value="Creatinase/aminopeptidase"/>
    <property type="match status" value="1"/>
</dbReference>
<dbReference type="PANTHER" id="PTHR46112">
    <property type="entry name" value="AMINOPEPTIDASE"/>
    <property type="match status" value="1"/>
</dbReference>
<dbReference type="InterPro" id="IPR000587">
    <property type="entry name" value="Creatinase_N"/>
</dbReference>
<organism evidence="3 4">
    <name type="scientific">Agrobacterium larrymoorei</name>
    <dbReference type="NCBI Taxonomy" id="160699"/>
    <lineage>
        <taxon>Bacteria</taxon>
        <taxon>Pseudomonadati</taxon>
        <taxon>Pseudomonadota</taxon>
        <taxon>Alphaproteobacteria</taxon>
        <taxon>Hyphomicrobiales</taxon>
        <taxon>Rhizobiaceae</taxon>
        <taxon>Rhizobium/Agrobacterium group</taxon>
        <taxon>Agrobacterium</taxon>
    </lineage>
</organism>
<dbReference type="Gene3D" id="3.40.350.10">
    <property type="entry name" value="Creatinase/prolidase N-terminal domain"/>
    <property type="match status" value="1"/>
</dbReference>
<reference evidence="3" key="1">
    <citation type="submission" date="2023-05" db="EMBL/GenBank/DDBJ databases">
        <title>Complete genome sequence of Agrobacterium larrymoorei CFBP5477.</title>
        <authorList>
            <person name="Yen H.-C."/>
            <person name="Chou L."/>
            <person name="Lin Y.-C."/>
            <person name="Lai E.-M."/>
            <person name="Kuo C.-H."/>
        </authorList>
    </citation>
    <scope>NUCLEOTIDE SEQUENCE</scope>
    <source>
        <strain evidence="3">CFBP5477</strain>
    </source>
</reference>
<evidence type="ECO:0000259" key="2">
    <source>
        <dbReference type="Pfam" id="PF01321"/>
    </source>
</evidence>
<evidence type="ECO:0000313" key="4">
    <source>
        <dbReference type="Proteomes" id="UP000298664"/>
    </source>
</evidence>
<protein>
    <submittedName>
        <fullName evidence="3">Xaa-Pro peptidase family protein</fullName>
    </submittedName>
</protein>
<dbReference type="PANTHER" id="PTHR46112:SF3">
    <property type="entry name" value="AMINOPEPTIDASE YPDF"/>
    <property type="match status" value="1"/>
</dbReference>
<dbReference type="Gene3D" id="3.90.230.10">
    <property type="entry name" value="Creatinase/methionine aminopeptidase superfamily"/>
    <property type="match status" value="1"/>
</dbReference>
<dbReference type="InterPro" id="IPR001714">
    <property type="entry name" value="Pept_M24_MAP"/>
</dbReference>
<accession>A0AAF0HCA1</accession>
<feature type="domain" description="Creatinase N-terminal" evidence="2">
    <location>
        <begin position="23"/>
        <end position="151"/>
    </location>
</feature>
<sequence>MKVFDMHIGNKPAPISSAEREERITRLRDRMREQDIAAVLLGSTESLRYFTGLVWHQSERLLGAVITPSALHYIVPGFEKSRVDTLPHIDGEVHLWQEEQSPAALVSSLVGQTGSIALDESLPLFIYHSLAAKLGQERLVDGGPLIRSLRIQKSAAEIAIIQYAMNLTLEVQKRAHAMMKPGVQASEVVRFIDQQHRDLGGEGGSSFCIVSFGLATSLPHGADGDQTLQAGDVILVDTGTRIDGYHSDLTRTYVLDEPNAEFARAWAIERQAQQAVFDAAQLGAACGSLDDAARAVFAQHGLGPDYDLPGLPHRAGHGLGLEIHEHPYIVRGNGQTLREGMCFSNEPMLVYPQKFGIRLEDHIYMSASGANWFTRPAKSPVEPFA</sequence>
<dbReference type="InterPro" id="IPR050659">
    <property type="entry name" value="Peptidase_M24B"/>
</dbReference>
<dbReference type="RefSeq" id="WP_234882941.1">
    <property type="nucleotide sequence ID" value="NZ_CP124734.1"/>
</dbReference>
<gene>
    <name evidence="3" type="ORF">CFBP5477_018545</name>
</gene>
<dbReference type="GO" id="GO:0008235">
    <property type="term" value="F:metalloexopeptidase activity"/>
    <property type="evidence" value="ECO:0007669"/>
    <property type="project" value="UniProtKB-ARBA"/>
</dbReference>
<proteinExistence type="predicted"/>
<dbReference type="SUPFAM" id="SSF53092">
    <property type="entry name" value="Creatinase/prolidase N-terminal domain"/>
    <property type="match status" value="1"/>
</dbReference>